<sequence>MKMKKKNDSSRRMSPGSAPYPVACLLRSAENRLQRAAQASRSTCWMEEEEEEETASTCAAFYAHFRPATNVQKGKAHSAKAGYRLYFQKIRNRNAACGRQTGRSPISPAPERGFCSASSALVNEGGALPANPTTPADSSRTMSSFKERKQDSCDRPGEADAPAVAAVVPEDPRGDDLAEGLQHVLQLFLVHREGQVGDVQIGGVLLLLLL</sequence>
<protein>
    <submittedName>
        <fullName evidence="2">Uncharacterized protein</fullName>
    </submittedName>
</protein>
<accession>A0A4Z2I9U0</accession>
<proteinExistence type="predicted"/>
<comment type="caution">
    <text evidence="2">The sequence shown here is derived from an EMBL/GenBank/DDBJ whole genome shotgun (WGS) entry which is preliminary data.</text>
</comment>
<reference evidence="2 3" key="1">
    <citation type="submission" date="2019-03" db="EMBL/GenBank/DDBJ databases">
        <title>First draft genome of Liparis tanakae, snailfish: a comprehensive survey of snailfish specific genes.</title>
        <authorList>
            <person name="Kim W."/>
            <person name="Song I."/>
            <person name="Jeong J.-H."/>
            <person name="Kim D."/>
            <person name="Kim S."/>
            <person name="Ryu S."/>
            <person name="Song J.Y."/>
            <person name="Lee S.K."/>
        </authorList>
    </citation>
    <scope>NUCLEOTIDE SEQUENCE [LARGE SCALE GENOMIC DNA]</scope>
    <source>
        <tissue evidence="2">Muscle</tissue>
    </source>
</reference>
<dbReference type="AlphaFoldDB" id="A0A4Z2I9U0"/>
<dbReference type="EMBL" id="SRLO01000113">
    <property type="protein sequence ID" value="TNN74511.1"/>
    <property type="molecule type" value="Genomic_DNA"/>
</dbReference>
<feature type="compositionally biased region" description="Basic and acidic residues" evidence="1">
    <location>
        <begin position="145"/>
        <end position="158"/>
    </location>
</feature>
<dbReference type="Proteomes" id="UP000314294">
    <property type="component" value="Unassembled WGS sequence"/>
</dbReference>
<evidence type="ECO:0000256" key="1">
    <source>
        <dbReference type="SAM" id="MobiDB-lite"/>
    </source>
</evidence>
<evidence type="ECO:0000313" key="3">
    <source>
        <dbReference type="Proteomes" id="UP000314294"/>
    </source>
</evidence>
<evidence type="ECO:0000313" key="2">
    <source>
        <dbReference type="EMBL" id="TNN74511.1"/>
    </source>
</evidence>
<organism evidence="2 3">
    <name type="scientific">Liparis tanakae</name>
    <name type="common">Tanaka's snailfish</name>
    <dbReference type="NCBI Taxonomy" id="230148"/>
    <lineage>
        <taxon>Eukaryota</taxon>
        <taxon>Metazoa</taxon>
        <taxon>Chordata</taxon>
        <taxon>Craniata</taxon>
        <taxon>Vertebrata</taxon>
        <taxon>Euteleostomi</taxon>
        <taxon>Actinopterygii</taxon>
        <taxon>Neopterygii</taxon>
        <taxon>Teleostei</taxon>
        <taxon>Neoteleostei</taxon>
        <taxon>Acanthomorphata</taxon>
        <taxon>Eupercaria</taxon>
        <taxon>Perciformes</taxon>
        <taxon>Cottioidei</taxon>
        <taxon>Cottales</taxon>
        <taxon>Liparidae</taxon>
        <taxon>Liparis</taxon>
    </lineage>
</organism>
<feature type="region of interest" description="Disordered" evidence="1">
    <location>
        <begin position="125"/>
        <end position="161"/>
    </location>
</feature>
<gene>
    <name evidence="2" type="ORF">EYF80_015291</name>
</gene>
<keyword evidence="3" id="KW-1185">Reference proteome</keyword>
<feature type="compositionally biased region" description="Polar residues" evidence="1">
    <location>
        <begin position="131"/>
        <end position="144"/>
    </location>
</feature>
<name>A0A4Z2I9U0_9TELE</name>